<keyword evidence="2" id="KW-1133">Transmembrane helix</keyword>
<gene>
    <name evidence="4" type="ORF">HNR30_007117</name>
</gene>
<dbReference type="EMBL" id="JACDUR010000007">
    <property type="protein sequence ID" value="MBA2895731.1"/>
    <property type="molecule type" value="Genomic_DNA"/>
</dbReference>
<organism evidence="4 5">
    <name type="scientific">Nonomuraea soli</name>
    <dbReference type="NCBI Taxonomy" id="1032476"/>
    <lineage>
        <taxon>Bacteria</taxon>
        <taxon>Bacillati</taxon>
        <taxon>Actinomycetota</taxon>
        <taxon>Actinomycetes</taxon>
        <taxon>Streptosporangiales</taxon>
        <taxon>Streptosporangiaceae</taxon>
        <taxon>Nonomuraea</taxon>
    </lineage>
</organism>
<evidence type="ECO:0000256" key="2">
    <source>
        <dbReference type="SAM" id="Phobius"/>
    </source>
</evidence>
<evidence type="ECO:0000313" key="5">
    <source>
        <dbReference type="Proteomes" id="UP000530928"/>
    </source>
</evidence>
<dbReference type="Proteomes" id="UP000530928">
    <property type="component" value="Unassembled WGS sequence"/>
</dbReference>
<sequence>MASRRLTAASALLLAMGLSAAAATPFIAQGANAAVFRLDPGMEPPCNESGVCENPEVTITVTTTLPTPTITPTEVTVTQTVTASPSKSKSPKASKTPTPQPQIQQPTQPPAQQPTQAPIVPTTSEAPEPVLQLPSAEPETPAPSTNATPSTVSDQVQLEARNAQPEFDQTGLTQKLAIPALVLVLLALFAVLIFEGRLRKMAHAAAVRKAGPQPQPGDGYPAGPGFTGPYQGNPGMAYAPIISLVPVQTYPTVHMPYGPYGPQGGYPDPAAYGHQGYQDPGLHQPQPAPAYYEPVPEPHYEPEPYYEPEPVAEYRDPFEPAVPAHDIPPGGDAPYDDRHAAASAAEHGDGLPWDDSDDSTITYQVPDRTIEEPRPGHDR</sequence>
<feature type="transmembrane region" description="Helical" evidence="2">
    <location>
        <begin position="176"/>
        <end position="194"/>
    </location>
</feature>
<comment type="caution">
    <text evidence="4">The sequence shown here is derived from an EMBL/GenBank/DDBJ whole genome shotgun (WGS) entry which is preliminary data.</text>
</comment>
<feature type="region of interest" description="Disordered" evidence="1">
    <location>
        <begin position="66"/>
        <end position="155"/>
    </location>
</feature>
<feature type="signal peptide" evidence="3">
    <location>
        <begin position="1"/>
        <end position="22"/>
    </location>
</feature>
<proteinExistence type="predicted"/>
<dbReference type="RefSeq" id="WP_181614436.1">
    <property type="nucleotide sequence ID" value="NZ_BAABAM010000011.1"/>
</dbReference>
<evidence type="ECO:0000313" key="4">
    <source>
        <dbReference type="EMBL" id="MBA2895731.1"/>
    </source>
</evidence>
<feature type="compositionally biased region" description="Low complexity" evidence="1">
    <location>
        <begin position="136"/>
        <end position="151"/>
    </location>
</feature>
<accession>A0A7W0CQZ9</accession>
<feature type="compositionally biased region" description="Low complexity" evidence="1">
    <location>
        <begin position="66"/>
        <end position="106"/>
    </location>
</feature>
<feature type="chain" id="PRO_5038494583" evidence="3">
    <location>
        <begin position="23"/>
        <end position="379"/>
    </location>
</feature>
<protein>
    <submittedName>
        <fullName evidence="4">Uncharacterized protein</fullName>
    </submittedName>
</protein>
<evidence type="ECO:0000256" key="3">
    <source>
        <dbReference type="SAM" id="SignalP"/>
    </source>
</evidence>
<keyword evidence="3" id="KW-0732">Signal</keyword>
<dbReference type="AlphaFoldDB" id="A0A7W0CQZ9"/>
<reference evidence="4 5" key="1">
    <citation type="submission" date="2020-07" db="EMBL/GenBank/DDBJ databases">
        <title>Genomic Encyclopedia of Type Strains, Phase IV (KMG-IV): sequencing the most valuable type-strain genomes for metagenomic binning, comparative biology and taxonomic classification.</title>
        <authorList>
            <person name="Goeker M."/>
        </authorList>
    </citation>
    <scope>NUCLEOTIDE SEQUENCE [LARGE SCALE GENOMIC DNA]</scope>
    <source>
        <strain evidence="4 5">DSM 45533</strain>
    </source>
</reference>
<feature type="compositionally biased region" description="Basic and acidic residues" evidence="1">
    <location>
        <begin position="368"/>
        <end position="379"/>
    </location>
</feature>
<keyword evidence="5" id="KW-1185">Reference proteome</keyword>
<keyword evidence="2" id="KW-0812">Transmembrane</keyword>
<keyword evidence="2" id="KW-0472">Membrane</keyword>
<name>A0A7W0CQZ9_9ACTN</name>
<evidence type="ECO:0000256" key="1">
    <source>
        <dbReference type="SAM" id="MobiDB-lite"/>
    </source>
</evidence>
<feature type="region of interest" description="Disordered" evidence="1">
    <location>
        <begin position="315"/>
        <end position="379"/>
    </location>
</feature>
<feature type="compositionally biased region" description="Low complexity" evidence="1">
    <location>
        <begin position="113"/>
        <end position="123"/>
    </location>
</feature>